<evidence type="ECO:0000313" key="2">
    <source>
        <dbReference type="Proteomes" id="UP001139226"/>
    </source>
</evidence>
<protein>
    <submittedName>
        <fullName evidence="1">Uncharacterized protein</fullName>
    </submittedName>
</protein>
<dbReference type="EMBL" id="JAKVTV010000003">
    <property type="protein sequence ID" value="MCH4823375.1"/>
    <property type="molecule type" value="Genomic_DNA"/>
</dbReference>
<accession>A0A9X2A9H8</accession>
<proteinExistence type="predicted"/>
<dbReference type="AlphaFoldDB" id="A0A9X2A9H8"/>
<dbReference type="Proteomes" id="UP001139226">
    <property type="component" value="Unassembled WGS sequence"/>
</dbReference>
<gene>
    <name evidence="1" type="ORF">ML462_09325</name>
</gene>
<keyword evidence="2" id="KW-1185">Reference proteome</keyword>
<name>A0A9X2A9H8_9FLAO</name>
<evidence type="ECO:0000313" key="1">
    <source>
        <dbReference type="EMBL" id="MCH4823375.1"/>
    </source>
</evidence>
<reference evidence="1" key="1">
    <citation type="submission" date="2022-03" db="EMBL/GenBank/DDBJ databases">
        <title>Gramella crocea sp. nov., isolated from activated sludge of a seafood processing plant.</title>
        <authorList>
            <person name="Zhang X."/>
        </authorList>
    </citation>
    <scope>NUCLEOTIDE SEQUENCE</scope>
    <source>
        <strain evidence="1">YJ019</strain>
    </source>
</reference>
<organism evidence="1 2">
    <name type="scientific">Christiangramia lutea</name>
    <dbReference type="NCBI Taxonomy" id="1607951"/>
    <lineage>
        <taxon>Bacteria</taxon>
        <taxon>Pseudomonadati</taxon>
        <taxon>Bacteroidota</taxon>
        <taxon>Flavobacteriia</taxon>
        <taxon>Flavobacteriales</taxon>
        <taxon>Flavobacteriaceae</taxon>
        <taxon>Christiangramia</taxon>
    </lineage>
</organism>
<sequence length="58" mass="6590">MDPSLASNEKMPEYSIAKLDKEGNIKEYEEISKDEYLDMKNGIVQDLSAKEFSSTSEL</sequence>
<comment type="caution">
    <text evidence="1">The sequence shown here is derived from an EMBL/GenBank/DDBJ whole genome shotgun (WGS) entry which is preliminary data.</text>
</comment>